<organism evidence="2 3">
    <name type="scientific">Clathrospora elynae</name>
    <dbReference type="NCBI Taxonomy" id="706981"/>
    <lineage>
        <taxon>Eukaryota</taxon>
        <taxon>Fungi</taxon>
        <taxon>Dikarya</taxon>
        <taxon>Ascomycota</taxon>
        <taxon>Pezizomycotina</taxon>
        <taxon>Dothideomycetes</taxon>
        <taxon>Pleosporomycetidae</taxon>
        <taxon>Pleosporales</taxon>
        <taxon>Diademaceae</taxon>
        <taxon>Clathrospora</taxon>
    </lineage>
</organism>
<evidence type="ECO:0000313" key="3">
    <source>
        <dbReference type="Proteomes" id="UP000800038"/>
    </source>
</evidence>
<protein>
    <recommendedName>
        <fullName evidence="4">Ig-like domain-containing protein</fullName>
    </recommendedName>
</protein>
<gene>
    <name evidence="2" type="ORF">EJ02DRAFT_457508</name>
</gene>
<dbReference type="Proteomes" id="UP000800038">
    <property type="component" value="Unassembled WGS sequence"/>
</dbReference>
<dbReference type="AlphaFoldDB" id="A0A6A5SGP3"/>
<evidence type="ECO:0000256" key="1">
    <source>
        <dbReference type="SAM" id="SignalP"/>
    </source>
</evidence>
<name>A0A6A5SGP3_9PLEO</name>
<evidence type="ECO:0000313" key="2">
    <source>
        <dbReference type="EMBL" id="KAF1938834.1"/>
    </source>
</evidence>
<sequence>MLTLYLIATLLTLAAGAPWGNGRGPETCTTTVNAPGGVYKCSAIHLQAVHIPGDSCTWIAPQSAPNATPGRTHTFDLYQSAQMLEANASCTRRKGAGERL</sequence>
<keyword evidence="3" id="KW-1185">Reference proteome</keyword>
<keyword evidence="1" id="KW-0732">Signal</keyword>
<feature type="signal peptide" evidence="1">
    <location>
        <begin position="1"/>
        <end position="16"/>
    </location>
</feature>
<dbReference type="EMBL" id="ML976094">
    <property type="protein sequence ID" value="KAF1938834.1"/>
    <property type="molecule type" value="Genomic_DNA"/>
</dbReference>
<accession>A0A6A5SGP3</accession>
<evidence type="ECO:0008006" key="4">
    <source>
        <dbReference type="Google" id="ProtNLM"/>
    </source>
</evidence>
<proteinExistence type="predicted"/>
<reference evidence="2" key="1">
    <citation type="journal article" date="2020" name="Stud. Mycol.">
        <title>101 Dothideomycetes genomes: a test case for predicting lifestyles and emergence of pathogens.</title>
        <authorList>
            <person name="Haridas S."/>
            <person name="Albert R."/>
            <person name="Binder M."/>
            <person name="Bloem J."/>
            <person name="Labutti K."/>
            <person name="Salamov A."/>
            <person name="Andreopoulos B."/>
            <person name="Baker S."/>
            <person name="Barry K."/>
            <person name="Bills G."/>
            <person name="Bluhm B."/>
            <person name="Cannon C."/>
            <person name="Castanera R."/>
            <person name="Culley D."/>
            <person name="Daum C."/>
            <person name="Ezra D."/>
            <person name="Gonzalez J."/>
            <person name="Henrissat B."/>
            <person name="Kuo A."/>
            <person name="Liang C."/>
            <person name="Lipzen A."/>
            <person name="Lutzoni F."/>
            <person name="Magnuson J."/>
            <person name="Mondo S."/>
            <person name="Nolan M."/>
            <person name="Ohm R."/>
            <person name="Pangilinan J."/>
            <person name="Park H.-J."/>
            <person name="Ramirez L."/>
            <person name="Alfaro M."/>
            <person name="Sun H."/>
            <person name="Tritt A."/>
            <person name="Yoshinaga Y."/>
            <person name="Zwiers L.-H."/>
            <person name="Turgeon B."/>
            <person name="Goodwin S."/>
            <person name="Spatafora J."/>
            <person name="Crous P."/>
            <person name="Grigoriev I."/>
        </authorList>
    </citation>
    <scope>NUCLEOTIDE SEQUENCE</scope>
    <source>
        <strain evidence="2">CBS 161.51</strain>
    </source>
</reference>
<feature type="chain" id="PRO_5025461095" description="Ig-like domain-containing protein" evidence="1">
    <location>
        <begin position="17"/>
        <end position="100"/>
    </location>
</feature>